<evidence type="ECO:0000313" key="3">
    <source>
        <dbReference type="EMBL" id="GFH32271.1"/>
    </source>
</evidence>
<dbReference type="SUPFAM" id="SSF75632">
    <property type="entry name" value="Cullin homology domain"/>
    <property type="match status" value="1"/>
</dbReference>
<keyword evidence="4" id="KW-1185">Reference proteome</keyword>
<feature type="domain" description="Cullin family profile" evidence="2">
    <location>
        <begin position="1"/>
        <end position="46"/>
    </location>
</feature>
<evidence type="ECO:0000259" key="2">
    <source>
        <dbReference type="PROSITE" id="PS50069"/>
    </source>
</evidence>
<dbReference type="EMBL" id="BLLF01006461">
    <property type="protein sequence ID" value="GFH32271.1"/>
    <property type="molecule type" value="Genomic_DNA"/>
</dbReference>
<dbReference type="GO" id="GO:0031625">
    <property type="term" value="F:ubiquitin protein ligase binding"/>
    <property type="evidence" value="ECO:0007669"/>
    <property type="project" value="InterPro"/>
</dbReference>
<dbReference type="GO" id="GO:0006511">
    <property type="term" value="P:ubiquitin-dependent protein catabolic process"/>
    <property type="evidence" value="ECO:0007669"/>
    <property type="project" value="InterPro"/>
</dbReference>
<reference evidence="3 4" key="1">
    <citation type="submission" date="2020-02" db="EMBL/GenBank/DDBJ databases">
        <title>Draft genome sequence of Haematococcus lacustris strain NIES-144.</title>
        <authorList>
            <person name="Morimoto D."/>
            <person name="Nakagawa S."/>
            <person name="Yoshida T."/>
            <person name="Sawayama S."/>
        </authorList>
    </citation>
    <scope>NUCLEOTIDE SEQUENCE [LARGE SCALE GENOMIC DNA]</scope>
    <source>
        <strain evidence="3 4">NIES-144</strain>
    </source>
</reference>
<accession>A0A6A0AJ25</accession>
<dbReference type="InterPro" id="IPR016158">
    <property type="entry name" value="Cullin_homology"/>
</dbReference>
<dbReference type="InterPro" id="IPR036317">
    <property type="entry name" value="Cullin_homology_sf"/>
</dbReference>
<feature type="non-terminal residue" evidence="3">
    <location>
        <position position="1"/>
    </location>
</feature>
<proteinExistence type="inferred from homology"/>
<sequence length="46" mass="5195">MFTDIRTSRDLLLEFKSHLASLHQELPLDLTVQVLTTGSWPTQPAS</sequence>
<feature type="non-terminal residue" evidence="3">
    <location>
        <position position="46"/>
    </location>
</feature>
<comment type="caution">
    <text evidence="3">The sequence shown here is derived from an EMBL/GenBank/DDBJ whole genome shotgun (WGS) entry which is preliminary data.</text>
</comment>
<evidence type="ECO:0000256" key="1">
    <source>
        <dbReference type="PROSITE-ProRule" id="PRU00330"/>
    </source>
</evidence>
<comment type="similarity">
    <text evidence="1">Belongs to the cullin family.</text>
</comment>
<dbReference type="PROSITE" id="PS50069">
    <property type="entry name" value="CULLIN_2"/>
    <property type="match status" value="1"/>
</dbReference>
<dbReference type="Proteomes" id="UP000485058">
    <property type="component" value="Unassembled WGS sequence"/>
</dbReference>
<dbReference type="AlphaFoldDB" id="A0A6A0AJ25"/>
<gene>
    <name evidence="3" type="ORF">HaLaN_31466</name>
</gene>
<organism evidence="3 4">
    <name type="scientific">Haematococcus lacustris</name>
    <name type="common">Green alga</name>
    <name type="synonym">Haematococcus pluvialis</name>
    <dbReference type="NCBI Taxonomy" id="44745"/>
    <lineage>
        <taxon>Eukaryota</taxon>
        <taxon>Viridiplantae</taxon>
        <taxon>Chlorophyta</taxon>
        <taxon>core chlorophytes</taxon>
        <taxon>Chlorophyceae</taxon>
        <taxon>CS clade</taxon>
        <taxon>Chlamydomonadales</taxon>
        <taxon>Haematococcaceae</taxon>
        <taxon>Haematococcus</taxon>
    </lineage>
</organism>
<protein>
    <submittedName>
        <fullName evidence="3">CULLIN_2 domain-containing protein</fullName>
    </submittedName>
</protein>
<name>A0A6A0AJ25_HAELA</name>
<evidence type="ECO:0000313" key="4">
    <source>
        <dbReference type="Proteomes" id="UP000485058"/>
    </source>
</evidence>